<dbReference type="PIRSF" id="PIRSF000723">
    <property type="entry name" value="Carbamate_kin"/>
    <property type="match status" value="1"/>
</dbReference>
<dbReference type="PANTHER" id="PTHR30409:SF1">
    <property type="entry name" value="CARBAMATE KINASE-RELATED"/>
    <property type="match status" value="1"/>
</dbReference>
<protein>
    <recommendedName>
        <fullName evidence="4">Carbamate kinase</fullName>
    </recommendedName>
</protein>
<dbReference type="NCBIfam" id="NF009008">
    <property type="entry name" value="PRK12354.1"/>
    <property type="match status" value="1"/>
</dbReference>
<evidence type="ECO:0000256" key="2">
    <source>
        <dbReference type="ARBA" id="ARBA00022679"/>
    </source>
</evidence>
<evidence type="ECO:0000313" key="6">
    <source>
        <dbReference type="EMBL" id="AKJ94703.1"/>
    </source>
</evidence>
<dbReference type="GO" id="GO:0019546">
    <property type="term" value="P:L-arginine deiminase pathway"/>
    <property type="evidence" value="ECO:0007669"/>
    <property type="project" value="TreeGrafter"/>
</dbReference>
<gene>
    <name evidence="6" type="ORF">TVD_04635</name>
</gene>
<dbReference type="GO" id="GO:0005829">
    <property type="term" value="C:cytosol"/>
    <property type="evidence" value="ECO:0007669"/>
    <property type="project" value="TreeGrafter"/>
</dbReference>
<dbReference type="PANTHER" id="PTHR30409">
    <property type="entry name" value="CARBAMATE KINASE"/>
    <property type="match status" value="1"/>
</dbReference>
<dbReference type="SUPFAM" id="SSF53633">
    <property type="entry name" value="Carbamate kinase-like"/>
    <property type="match status" value="1"/>
</dbReference>
<evidence type="ECO:0000256" key="1">
    <source>
        <dbReference type="ARBA" id="ARBA00011066"/>
    </source>
</evidence>
<dbReference type="InterPro" id="IPR036393">
    <property type="entry name" value="AceGlu_kinase-like_sf"/>
</dbReference>
<dbReference type="OrthoDB" id="9766717at2"/>
<dbReference type="CDD" id="cd04235">
    <property type="entry name" value="AAK_CK"/>
    <property type="match status" value="1"/>
</dbReference>
<accession>A0A0G3G0I5</accession>
<comment type="similarity">
    <text evidence="1 4">Belongs to the carbamate kinase family.</text>
</comment>
<dbReference type="EMBL" id="CP011367">
    <property type="protein sequence ID" value="AKJ94703.1"/>
    <property type="molecule type" value="Genomic_DNA"/>
</dbReference>
<evidence type="ECO:0000256" key="4">
    <source>
        <dbReference type="PIRNR" id="PIRNR000723"/>
    </source>
</evidence>
<dbReference type="Pfam" id="PF00696">
    <property type="entry name" value="AA_kinase"/>
    <property type="match status" value="1"/>
</dbReference>
<keyword evidence="2 4" id="KW-0808">Transferase</keyword>
<evidence type="ECO:0000256" key="3">
    <source>
        <dbReference type="ARBA" id="ARBA00022777"/>
    </source>
</evidence>
<dbReference type="RefSeq" id="WP_047250933.1">
    <property type="nucleotide sequence ID" value="NZ_CP011367.1"/>
</dbReference>
<dbReference type="GO" id="GO:0008804">
    <property type="term" value="F:carbamate kinase activity"/>
    <property type="evidence" value="ECO:0007669"/>
    <property type="project" value="InterPro"/>
</dbReference>
<keyword evidence="7" id="KW-1185">Reference proteome</keyword>
<dbReference type="InterPro" id="IPR001048">
    <property type="entry name" value="Asp/Glu/Uridylate_kinase"/>
</dbReference>
<dbReference type="AlphaFoldDB" id="A0A0G3G0I5"/>
<keyword evidence="3 4" id="KW-0418">Kinase</keyword>
<evidence type="ECO:0000313" key="7">
    <source>
        <dbReference type="Proteomes" id="UP000064201"/>
    </source>
</evidence>
<dbReference type="Proteomes" id="UP000064201">
    <property type="component" value="Chromosome"/>
</dbReference>
<feature type="domain" description="Aspartate/glutamate/uridylate kinase" evidence="5">
    <location>
        <begin position="1"/>
        <end position="277"/>
    </location>
</feature>
<dbReference type="PATRIC" id="fig|106634.4.peg.947"/>
<dbReference type="STRING" id="106634.TVD_04635"/>
<name>A0A0G3G0I5_9GAMM</name>
<dbReference type="InterPro" id="IPR003964">
    <property type="entry name" value="Carb_kinase"/>
</dbReference>
<reference evidence="6 7" key="1">
    <citation type="submission" date="2015-04" db="EMBL/GenBank/DDBJ databases">
        <title>Complete Sequence for the Genome of the Thioalkalivibrio versutus D301.</title>
        <authorList>
            <person name="Mu T."/>
            <person name="Zhou J."/>
            <person name="Xu X."/>
        </authorList>
    </citation>
    <scope>NUCLEOTIDE SEQUENCE [LARGE SCALE GENOMIC DNA]</scope>
    <source>
        <strain evidence="6 7">D301</strain>
    </source>
</reference>
<dbReference type="Gene3D" id="3.40.1160.10">
    <property type="entry name" value="Acetylglutamate kinase-like"/>
    <property type="match status" value="1"/>
</dbReference>
<organism evidence="6 7">
    <name type="scientific">Thioalkalivibrio versutus</name>
    <dbReference type="NCBI Taxonomy" id="106634"/>
    <lineage>
        <taxon>Bacteria</taxon>
        <taxon>Pseudomonadati</taxon>
        <taxon>Pseudomonadota</taxon>
        <taxon>Gammaproteobacteria</taxon>
        <taxon>Chromatiales</taxon>
        <taxon>Ectothiorhodospiraceae</taxon>
        <taxon>Thioalkalivibrio</taxon>
    </lineage>
</organism>
<dbReference type="PRINTS" id="PR01469">
    <property type="entry name" value="CARBMTKINASE"/>
</dbReference>
<sequence length="301" mass="31306">MRIVIALGGNALLQRGETPSAEAQQHNAQRAAAAITAVACEHEVVVTHGNGPQVGLLANQAECDRIAWPLDVVGAESHGMIGYILARELHNALGHDRVASLLTQTEVDPNDPAFDHPEKFIGPTWDAARARALADERGWDVAPDGEGWRRVVASPEPQRLLGMEAVRSLVDGGSVAICAGGGGVPVARDGDGRLYGIEAVVDKDLTAARLAAHVGADWLLMLTDVDGVYMDWGTPDARRLKALLVTAVEPAAYPGGSMGPKMEAARRAAQGGIRVGIGSLEDAAAILAGQAGTRILPVGAA</sequence>
<proteinExistence type="inferred from homology"/>
<dbReference type="KEGG" id="tvr:TVD_04635"/>
<evidence type="ECO:0000259" key="5">
    <source>
        <dbReference type="Pfam" id="PF00696"/>
    </source>
</evidence>